<dbReference type="AlphaFoldDB" id="A0A8H7QYL5"/>
<dbReference type="Proteomes" id="UP000603453">
    <property type="component" value="Unassembled WGS sequence"/>
</dbReference>
<reference evidence="4" key="1">
    <citation type="submission" date="2020-12" db="EMBL/GenBank/DDBJ databases">
        <title>Metabolic potential, ecology and presence of endohyphal bacteria is reflected in genomic diversity of Mucoromycotina.</title>
        <authorList>
            <person name="Muszewska A."/>
            <person name="Okrasinska A."/>
            <person name="Steczkiewicz K."/>
            <person name="Drgas O."/>
            <person name="Orlowska M."/>
            <person name="Perlinska-Lenart U."/>
            <person name="Aleksandrzak-Piekarczyk T."/>
            <person name="Szatraj K."/>
            <person name="Zielenkiewicz U."/>
            <person name="Pilsyk S."/>
            <person name="Malc E."/>
            <person name="Mieczkowski P."/>
            <person name="Kruszewska J.S."/>
            <person name="Biernat P."/>
            <person name="Pawlowska J."/>
        </authorList>
    </citation>
    <scope>NUCLEOTIDE SEQUENCE</scope>
    <source>
        <strain evidence="4">WA0000017839</strain>
    </source>
</reference>
<keyword evidence="2" id="KW-0866">Nonsense-mediated mRNA decay</keyword>
<dbReference type="PANTHER" id="PTHR13091">
    <property type="entry name" value="AMPLIFIED IN BREAST CANCER 2-RELATED"/>
    <property type="match status" value="1"/>
</dbReference>
<evidence type="ECO:0000256" key="3">
    <source>
        <dbReference type="ARBA" id="ARBA00029509"/>
    </source>
</evidence>
<evidence type="ECO:0000256" key="1">
    <source>
        <dbReference type="ARBA" id="ARBA00006443"/>
    </source>
</evidence>
<sequence>MDEIKKLLDESGLLPLKDSGLTIISLYGVSEEKRTLVSSNTAVILANRIVGTKAFTPRNEVSIRKHYTLLKNTLELAEGLQLYVDHGALTVYLFMDSKIDIVSLKEEQSLSASMMKHQSSCMRGLLFMLTISHLVIPILPPSILPSDFISTLVALNQIKANMYSHLAQYQSSCWKHWDIAVPNALFEKKELERMNPSLLGWWGPAKGVPMLVFVAANIHFPTIIPAAIKRMQDVLQVKTKNIFRALHLIPVKPEGNTPNLPVEVKWLFLLPSSSQPIIHIVPAPPKEIIEEKTKSPFSFDPPPSISSYLSSLSATENPSTSLYNEYSDKLLRNFVTIWTKTALTRHPLHNNNFNNRKGNEPPKPSPLPNAIQLISAVVPLLSFIFNQTITEGGIDFKKVITTSHPSTRGMIQQIEVILRKKIKDNIEIEKVFSKSHSMNLMDKCKEAYLQDSPPFYTEQYHTWKRNNVMRMYRSLARGPCMEEYAVRLERECDLIWKQGRQSCEQVSLTGKACRLKIGHEKESPPQKTSRDDRSIAVDNTKHNSGFNFFHACDCGRTQKIRDDPFDIEEANIKFYNKFNCCLGTDRAALDIQKSTFGESQHLVLRYDEIPPNDSALIYLGPSSIYKNNVGLDKVEGFMNNTNFLIPWSITTVTELKLRQQEVINNAVSIDNSASMNTKASNEGAIKNTFLRSSSVNRVNHDTSEWPVLGKNTTVSKPNGNNTPTVVVASLEAFPALGSTPQLPTVSIPSTKVSNVVTTPTTNNVNNRQLFDTRRRRNHRVRDRIQGLIRGYVGAEYECPHGHRFLSCGEGRVCKLGHVGHPKEHGNYFVHQDLPIFVVCPCTYANNTSSTNSVEVTAQLQRLYIVTPEEALTISIEPKIKINVPGSEEPSILDLGITESLSFGPSGVYVLRLPFVYRDHHGEPIPVEPDVQKRLKSATLLKDCIKFHYQESKAWEISM</sequence>
<gene>
    <name evidence="4" type="ORF">INT47_010815</name>
</gene>
<evidence type="ECO:0000313" key="5">
    <source>
        <dbReference type="Proteomes" id="UP000603453"/>
    </source>
</evidence>
<dbReference type="PANTHER" id="PTHR13091:SF0">
    <property type="entry name" value="NONSENSE-MEDIATED MRNA DECAY FACTOR SMG8"/>
    <property type="match status" value="1"/>
</dbReference>
<dbReference type="InterPro" id="IPR019354">
    <property type="entry name" value="SMG8-like"/>
</dbReference>
<proteinExistence type="inferred from homology"/>
<organism evidence="4 5">
    <name type="scientific">Mucor saturninus</name>
    <dbReference type="NCBI Taxonomy" id="64648"/>
    <lineage>
        <taxon>Eukaryota</taxon>
        <taxon>Fungi</taxon>
        <taxon>Fungi incertae sedis</taxon>
        <taxon>Mucoromycota</taxon>
        <taxon>Mucoromycotina</taxon>
        <taxon>Mucoromycetes</taxon>
        <taxon>Mucorales</taxon>
        <taxon>Mucorineae</taxon>
        <taxon>Mucoraceae</taxon>
        <taxon>Mucor</taxon>
    </lineage>
</organism>
<dbReference type="Pfam" id="PF10220">
    <property type="entry name" value="Smg8_Smg9"/>
    <property type="match status" value="3"/>
</dbReference>
<accession>A0A8H7QYL5</accession>
<protein>
    <recommendedName>
        <fullName evidence="3">Nonsense-mediated mRNA decay factor SMG8</fullName>
    </recommendedName>
</protein>
<name>A0A8H7QYL5_9FUNG</name>
<dbReference type="EMBL" id="JAEPRD010000075">
    <property type="protein sequence ID" value="KAG2201063.1"/>
    <property type="molecule type" value="Genomic_DNA"/>
</dbReference>
<dbReference type="OrthoDB" id="63589at2759"/>
<dbReference type="GO" id="GO:0000184">
    <property type="term" value="P:nuclear-transcribed mRNA catabolic process, nonsense-mediated decay"/>
    <property type="evidence" value="ECO:0007669"/>
    <property type="project" value="UniProtKB-KW"/>
</dbReference>
<evidence type="ECO:0000256" key="2">
    <source>
        <dbReference type="ARBA" id="ARBA00023161"/>
    </source>
</evidence>
<comment type="caution">
    <text evidence="4">The sequence shown here is derived from an EMBL/GenBank/DDBJ whole genome shotgun (WGS) entry which is preliminary data.</text>
</comment>
<comment type="similarity">
    <text evidence="1">Belongs to the SMG8 family.</text>
</comment>
<evidence type="ECO:0000313" key="4">
    <source>
        <dbReference type="EMBL" id="KAG2201063.1"/>
    </source>
</evidence>
<keyword evidence="5" id="KW-1185">Reference proteome</keyword>